<dbReference type="AlphaFoldDB" id="X1L9K0"/>
<evidence type="ECO:0000313" key="2">
    <source>
        <dbReference type="EMBL" id="GAI15977.1"/>
    </source>
</evidence>
<proteinExistence type="predicted"/>
<evidence type="ECO:0000256" key="1">
    <source>
        <dbReference type="SAM" id="MobiDB-lite"/>
    </source>
</evidence>
<sequence>MLQVSREQVGHEDEVEPKSKSEDSSDTFELNFEKSLIKSLLPHFGHVITSSELDNKINSSKTLLHFLHLYSNIGITAILSFKKLIPTKYLIKNRNNGNIIM</sequence>
<protein>
    <submittedName>
        <fullName evidence="2">Uncharacterized protein</fullName>
    </submittedName>
</protein>
<name>X1L9K0_9ZZZZ</name>
<dbReference type="EMBL" id="BARV01006687">
    <property type="protein sequence ID" value="GAI15977.1"/>
    <property type="molecule type" value="Genomic_DNA"/>
</dbReference>
<feature type="compositionally biased region" description="Basic and acidic residues" evidence="1">
    <location>
        <begin position="8"/>
        <end position="23"/>
    </location>
</feature>
<gene>
    <name evidence="2" type="ORF">S06H3_13696</name>
</gene>
<reference evidence="2" key="1">
    <citation type="journal article" date="2014" name="Front. Microbiol.">
        <title>High frequency of phylogenetically diverse reductive dehalogenase-homologous genes in deep subseafloor sedimentary metagenomes.</title>
        <authorList>
            <person name="Kawai M."/>
            <person name="Futagami T."/>
            <person name="Toyoda A."/>
            <person name="Takaki Y."/>
            <person name="Nishi S."/>
            <person name="Hori S."/>
            <person name="Arai W."/>
            <person name="Tsubouchi T."/>
            <person name="Morono Y."/>
            <person name="Uchiyama I."/>
            <person name="Ito T."/>
            <person name="Fujiyama A."/>
            <person name="Inagaki F."/>
            <person name="Takami H."/>
        </authorList>
    </citation>
    <scope>NUCLEOTIDE SEQUENCE</scope>
    <source>
        <strain evidence="2">Expedition CK06-06</strain>
    </source>
</reference>
<organism evidence="2">
    <name type="scientific">marine sediment metagenome</name>
    <dbReference type="NCBI Taxonomy" id="412755"/>
    <lineage>
        <taxon>unclassified sequences</taxon>
        <taxon>metagenomes</taxon>
        <taxon>ecological metagenomes</taxon>
    </lineage>
</organism>
<comment type="caution">
    <text evidence="2">The sequence shown here is derived from an EMBL/GenBank/DDBJ whole genome shotgun (WGS) entry which is preliminary data.</text>
</comment>
<accession>X1L9K0</accession>
<feature type="region of interest" description="Disordered" evidence="1">
    <location>
        <begin position="1"/>
        <end position="27"/>
    </location>
</feature>